<evidence type="ECO:0000256" key="1">
    <source>
        <dbReference type="SAM" id="Phobius"/>
    </source>
</evidence>
<feature type="transmembrane region" description="Helical" evidence="1">
    <location>
        <begin position="39"/>
        <end position="59"/>
    </location>
</feature>
<feature type="transmembrane region" description="Helical" evidence="1">
    <location>
        <begin position="97"/>
        <end position="117"/>
    </location>
</feature>
<sequence length="154" mass="17145">MKKLLRSMSEPRSVTAVMVVIYTAIAITGIGFLTSYDSLPWVIILAALLMLVSGVLGAPSAWLGSWWLEGPAALVAVLGIMLISINELVLTTAHVRWPLHVIILSVIIALFFFARALRVWPYSYRPGVLPKSKLEEAEERYNKTREEYLSTVSE</sequence>
<accession>A0A8S5MV55</accession>
<protein>
    <submittedName>
        <fullName evidence="2">Uncharacterized protein</fullName>
    </submittedName>
</protein>
<proteinExistence type="predicted"/>
<evidence type="ECO:0000313" key="2">
    <source>
        <dbReference type="EMBL" id="DAD86285.1"/>
    </source>
</evidence>
<organism evidence="2">
    <name type="scientific">Siphoviridae sp. ctsus30</name>
    <dbReference type="NCBI Taxonomy" id="2826488"/>
    <lineage>
        <taxon>Viruses</taxon>
        <taxon>Duplodnaviria</taxon>
        <taxon>Heunggongvirae</taxon>
        <taxon>Uroviricota</taxon>
        <taxon>Caudoviricetes</taxon>
    </lineage>
</organism>
<keyword evidence="1" id="KW-0472">Membrane</keyword>
<dbReference type="EMBL" id="BK014997">
    <property type="protein sequence ID" value="DAD86285.1"/>
    <property type="molecule type" value="Genomic_DNA"/>
</dbReference>
<keyword evidence="1" id="KW-0812">Transmembrane</keyword>
<keyword evidence="1" id="KW-1133">Transmembrane helix</keyword>
<feature type="transmembrane region" description="Helical" evidence="1">
    <location>
        <begin position="12"/>
        <end position="33"/>
    </location>
</feature>
<feature type="transmembrane region" description="Helical" evidence="1">
    <location>
        <begin position="66"/>
        <end position="85"/>
    </location>
</feature>
<name>A0A8S5MV55_9CAUD</name>
<reference evidence="2" key="1">
    <citation type="journal article" date="2021" name="Proc. Natl. Acad. Sci. U.S.A.">
        <title>A Catalog of Tens of Thousands of Viruses from Human Metagenomes Reveals Hidden Associations with Chronic Diseases.</title>
        <authorList>
            <person name="Tisza M.J."/>
            <person name="Buck C.B."/>
        </authorList>
    </citation>
    <scope>NUCLEOTIDE SEQUENCE</scope>
    <source>
        <strain evidence="2">Ctsus30</strain>
    </source>
</reference>